<dbReference type="EMBL" id="AP025591">
    <property type="protein sequence ID" value="BDG03414.1"/>
    <property type="molecule type" value="Genomic_DNA"/>
</dbReference>
<organism evidence="2 3">
    <name type="scientific">Anaeromyxobacter oryzae</name>
    <dbReference type="NCBI Taxonomy" id="2918170"/>
    <lineage>
        <taxon>Bacteria</taxon>
        <taxon>Pseudomonadati</taxon>
        <taxon>Myxococcota</taxon>
        <taxon>Myxococcia</taxon>
        <taxon>Myxococcales</taxon>
        <taxon>Cystobacterineae</taxon>
        <taxon>Anaeromyxobacteraceae</taxon>
        <taxon>Anaeromyxobacter</taxon>
    </lineage>
</organism>
<name>A0ABM7WV83_9BACT</name>
<feature type="chain" id="PRO_5045665903" evidence="1">
    <location>
        <begin position="24"/>
        <end position="143"/>
    </location>
</feature>
<dbReference type="Proteomes" id="UP001162891">
    <property type="component" value="Chromosome"/>
</dbReference>
<reference evidence="3" key="1">
    <citation type="journal article" date="2022" name="Int. J. Syst. Evol. Microbiol.">
        <title>Anaeromyxobacter oryzae sp. nov., Anaeromyxobacter diazotrophicus sp. nov. and Anaeromyxobacter paludicola sp. nov., isolated from paddy soils.</title>
        <authorList>
            <person name="Itoh H."/>
            <person name="Xu Z."/>
            <person name="Mise K."/>
            <person name="Masuda Y."/>
            <person name="Ushijima N."/>
            <person name="Hayakawa C."/>
            <person name="Shiratori Y."/>
            <person name="Senoo K."/>
        </authorList>
    </citation>
    <scope>NUCLEOTIDE SEQUENCE [LARGE SCALE GENOMIC DNA]</scope>
    <source>
        <strain evidence="3">Red232</strain>
    </source>
</reference>
<keyword evidence="3" id="KW-1185">Reference proteome</keyword>
<evidence type="ECO:0000313" key="2">
    <source>
        <dbReference type="EMBL" id="BDG03414.1"/>
    </source>
</evidence>
<feature type="signal peptide" evidence="1">
    <location>
        <begin position="1"/>
        <end position="23"/>
    </location>
</feature>
<sequence>MTRRSFILAIAATVLFAAAPARADVPLHVRVIKGSRQGPPKMDPRLEPLKRQLSPLAYVSWQQTDERKLTLAKGRTEFVPLPDGDTAGITVQEERGNTVTIEVALAQRNTQSRLTIERGQRIVHQVTAEKNGTAFFLTVAAWP</sequence>
<accession>A0ABM7WV83</accession>
<dbReference type="RefSeq" id="WP_248361404.1">
    <property type="nucleotide sequence ID" value="NZ_AP025591.1"/>
</dbReference>
<keyword evidence="1" id="KW-0732">Signal</keyword>
<evidence type="ECO:0000313" key="3">
    <source>
        <dbReference type="Proteomes" id="UP001162891"/>
    </source>
</evidence>
<protein>
    <submittedName>
        <fullName evidence="2">Uncharacterized protein</fullName>
    </submittedName>
</protein>
<gene>
    <name evidence="2" type="ORF">AMOR_24100</name>
</gene>
<evidence type="ECO:0000256" key="1">
    <source>
        <dbReference type="SAM" id="SignalP"/>
    </source>
</evidence>
<proteinExistence type="predicted"/>